<evidence type="ECO:0000313" key="4">
    <source>
        <dbReference type="EMBL" id="GFP91856.1"/>
    </source>
</evidence>
<comment type="caution">
    <text evidence="4">The sequence shown here is derived from an EMBL/GenBank/DDBJ whole genome shotgun (WGS) entry which is preliminary data.</text>
</comment>
<protein>
    <submittedName>
        <fullName evidence="4">Uncharacterized protein</fullName>
    </submittedName>
</protein>
<dbReference type="GO" id="GO:0010005">
    <property type="term" value="C:cortical microtubule, transverse to long axis"/>
    <property type="evidence" value="ECO:0007669"/>
    <property type="project" value="TreeGrafter"/>
</dbReference>
<dbReference type="PANTHER" id="PTHR33403">
    <property type="entry name" value="SPR1"/>
    <property type="match status" value="1"/>
</dbReference>
<reference evidence="4" key="1">
    <citation type="submission" date="2020-07" db="EMBL/GenBank/DDBJ databases">
        <title>Ethylene signaling mediates host invasion by parasitic plants.</title>
        <authorList>
            <person name="Yoshida S."/>
        </authorList>
    </citation>
    <scope>NUCLEOTIDE SEQUENCE</scope>
    <source>
        <strain evidence="4">Okayama</strain>
    </source>
</reference>
<dbReference type="EMBL" id="BMAC01000258">
    <property type="protein sequence ID" value="GFP91856.1"/>
    <property type="molecule type" value="Genomic_DNA"/>
</dbReference>
<name>A0A830BYJ5_9LAMI</name>
<dbReference type="PANTHER" id="PTHR33403:SF19">
    <property type="entry name" value="PROTEIN SPIRAL1-LIKE 5"/>
    <property type="match status" value="1"/>
</dbReference>
<proteinExistence type="inferred from homology"/>
<evidence type="ECO:0000256" key="1">
    <source>
        <dbReference type="ARBA" id="ARBA00009656"/>
    </source>
</evidence>
<keyword evidence="5" id="KW-1185">Reference proteome</keyword>
<accession>A0A830BYJ5</accession>
<dbReference type="OrthoDB" id="62622at2759"/>
<evidence type="ECO:0000256" key="3">
    <source>
        <dbReference type="SAM" id="MobiDB-lite"/>
    </source>
</evidence>
<organism evidence="4 5">
    <name type="scientific">Phtheirospermum japonicum</name>
    <dbReference type="NCBI Taxonomy" id="374723"/>
    <lineage>
        <taxon>Eukaryota</taxon>
        <taxon>Viridiplantae</taxon>
        <taxon>Streptophyta</taxon>
        <taxon>Embryophyta</taxon>
        <taxon>Tracheophyta</taxon>
        <taxon>Spermatophyta</taxon>
        <taxon>Magnoliopsida</taxon>
        <taxon>eudicotyledons</taxon>
        <taxon>Gunneridae</taxon>
        <taxon>Pentapetalae</taxon>
        <taxon>asterids</taxon>
        <taxon>lamiids</taxon>
        <taxon>Lamiales</taxon>
        <taxon>Orobanchaceae</taxon>
        <taxon>Orobanchaceae incertae sedis</taxon>
        <taxon>Phtheirospermum</taxon>
    </lineage>
</organism>
<evidence type="ECO:0000256" key="2">
    <source>
        <dbReference type="ARBA" id="ARBA00022701"/>
    </source>
</evidence>
<keyword evidence="2" id="KW-0493">Microtubule</keyword>
<evidence type="ECO:0000313" key="5">
    <source>
        <dbReference type="Proteomes" id="UP000653305"/>
    </source>
</evidence>
<comment type="similarity">
    <text evidence="1">Belongs to the SPIRAL1 family.</text>
</comment>
<sequence length="86" mass="8998">MKRGGSVGGGQSSLGYLFGSDNKNKLKNEAPPPSPTACLPPYGIDIADVKPPESPNSHSLDKTKGSQNYLTVQGQNSGHFITVSII</sequence>
<dbReference type="Proteomes" id="UP000653305">
    <property type="component" value="Unassembled WGS sequence"/>
</dbReference>
<gene>
    <name evidence="4" type="ORF">PHJA_001329600</name>
</gene>
<dbReference type="GO" id="GO:0043622">
    <property type="term" value="P:cortical microtubule organization"/>
    <property type="evidence" value="ECO:0007669"/>
    <property type="project" value="InterPro"/>
</dbReference>
<dbReference type="AlphaFoldDB" id="A0A830BYJ5"/>
<dbReference type="InterPro" id="IPR039613">
    <property type="entry name" value="SPR1/2/3/4/5"/>
</dbReference>
<feature type="compositionally biased region" description="Gly residues" evidence="3">
    <location>
        <begin position="1"/>
        <end position="12"/>
    </location>
</feature>
<feature type="region of interest" description="Disordered" evidence="3">
    <location>
        <begin position="1"/>
        <end position="64"/>
    </location>
</feature>